<feature type="compositionally biased region" description="Polar residues" evidence="2">
    <location>
        <begin position="7"/>
        <end position="16"/>
    </location>
</feature>
<dbReference type="PANTHER" id="PTHR23193:SF46">
    <property type="entry name" value="NUCLEAR PORE COMPLEX PROTEIN NUP214"/>
    <property type="match status" value="1"/>
</dbReference>
<dbReference type="GO" id="GO:0006405">
    <property type="term" value="P:RNA export from nucleus"/>
    <property type="evidence" value="ECO:0007669"/>
    <property type="project" value="TreeGrafter"/>
</dbReference>
<dbReference type="EMBL" id="KZ308146">
    <property type="protein sequence ID" value="KAG8222907.1"/>
    <property type="molecule type" value="Genomic_DNA"/>
</dbReference>
<evidence type="ECO:0000313" key="4">
    <source>
        <dbReference type="Proteomes" id="UP000792457"/>
    </source>
</evidence>
<evidence type="ECO:0008006" key="5">
    <source>
        <dbReference type="Google" id="ProtNLM"/>
    </source>
</evidence>
<reference evidence="3" key="1">
    <citation type="submission" date="2013-04" db="EMBL/GenBank/DDBJ databases">
        <authorList>
            <person name="Qu J."/>
            <person name="Murali S.C."/>
            <person name="Bandaranaike D."/>
            <person name="Bellair M."/>
            <person name="Blankenburg K."/>
            <person name="Chao H."/>
            <person name="Dinh H."/>
            <person name="Doddapaneni H."/>
            <person name="Downs B."/>
            <person name="Dugan-Rocha S."/>
            <person name="Elkadiri S."/>
            <person name="Gnanaolivu R.D."/>
            <person name="Hernandez B."/>
            <person name="Javaid M."/>
            <person name="Jayaseelan J.C."/>
            <person name="Lee S."/>
            <person name="Li M."/>
            <person name="Ming W."/>
            <person name="Munidasa M."/>
            <person name="Muniz J."/>
            <person name="Nguyen L."/>
            <person name="Ongeri F."/>
            <person name="Osuji N."/>
            <person name="Pu L.-L."/>
            <person name="Puazo M."/>
            <person name="Qu C."/>
            <person name="Quiroz J."/>
            <person name="Raj R."/>
            <person name="Weissenberger G."/>
            <person name="Xin Y."/>
            <person name="Zou X."/>
            <person name="Han Y."/>
            <person name="Richards S."/>
            <person name="Worley K."/>
            <person name="Muzny D."/>
            <person name="Gibbs R."/>
        </authorList>
    </citation>
    <scope>NUCLEOTIDE SEQUENCE</scope>
    <source>
        <strain evidence="3">Sampled in the wild</strain>
    </source>
</reference>
<dbReference type="InterPro" id="IPR026054">
    <property type="entry name" value="Nucleoporin"/>
</dbReference>
<feature type="compositionally biased region" description="Low complexity" evidence="2">
    <location>
        <begin position="942"/>
        <end position="961"/>
    </location>
</feature>
<gene>
    <name evidence="3" type="ORF">J437_LFUL003552</name>
</gene>
<feature type="region of interest" description="Disordered" evidence="2">
    <location>
        <begin position="866"/>
        <end position="973"/>
    </location>
</feature>
<sequence length="1361" mass="139418">MGGERLGSQQWSSSSAGVAVPKQPPSAPKTEVQSAAPVSSALQNQAHVVSNAAPVVSNAAIYHAIAKETELFQKELKLLKERHQKLNIEIGSTSEKSNLVQRIEGMSNFLCELNETTQGQALEISALKTLLVEAFAWVEEAKSRQMHSKSSRYIHLAVNQDLDPVLKKYQLTIRNRIHYLDTQLQQIDNNLDNQWLQFQNSYHRKYKSKILYSGDSPDNLRKGIHMPSMEYVYQTILNLQQVLEQQKARLDELETKLKDRAKWELGSSLYDVSSSFSGRRRSPQKSLSYDQDLSSMAESLLAIQLHASKVEGKLSMLPCGKNPLIPKKISSRQRSQLCHLLAHRPMTRVLPSPRRISSALLPIPSSVNDSISPVKSQADKSSTSVSSPTVVQAKPTPTPPRKDQLPAKENIHLETSVMPATTPYQQTVVSSVYPTALKINEPSFTHVKASTAPSFGVSSNPSFGVSLTSSSSSASLQSAPALNFSGPSTQKTLLTNFAAPGMGTLSVSSVAPPKSSANSSSATPAIATSTKGTLSAVSIPSTIAISSLSASTPSTTASQSLGAVVTTTSTPVFNMPSSTKSIPFQSTNISMFGKNPTSTATSSSEGSSWSFTAPSNFSFGPSTKPGISITGNQAVSTTAAPISSSTSVTTTANLTTSIPAFSLNFSAPTSQTSKPSFSLGTKPATPQSSFTLPSTFGSQSVNTSLKKEPLFVFGSSFGSNAAGAASIGSSAAAAASIGSSAAVAASIGSSAAAAASIGSSAAAAASIGTSVAEKSQKQEEKEEKKSDEETNGREVKSTPEVAPQVMEKKQETTEKPASTFSFTSAFGNSAISYGKSSPAVSTAVPITTSTPVSTTPAVTAVSPVYEDITPEKKAEEVSANKGTTEEKPPPARSLFSEFNFKLSGAKSESSGEKPSIFGGSSSPAVTSAPVVPSIFGSPPPTTTSLQSTVTTTTTTSTTLPVISQPEPSTATPNPLSSLGNIVASLGGNNYGKSTPETTKPSNAFTSFSFSLSSKDSATKPLVPDTTAAVTGDGQKTPIKAFPTTSTAEPTSSSTPVAGSLPAGNSDFGQGLANILGQSLPTSPAQPQQTQQPAANPFASAGGLFGSSSSSSPSTASLFGKPSEGSPSVGLFGQPLKQESTTPLFGSPSNTTPATTSGPTFESGSIFGQAASPSSSSSIFGGGGFGSKPFGQTTGTGFSLSGSIFGQSVGASSNTSSIFGSPSASTSAASPFQTPGGFGGSPVFGAMAAASPPSFGGSPSFGSPPSFGGHVFGGSTGGSVFGSALPAQGTTTASAFENLANAQTITFGNLAQSGSTGSMFGGPSSTPTPTFGGAATSGAARGALLLAGDEFIDILTVVILFP</sequence>
<comment type="caution">
    <text evidence="3">The sequence shown here is derived from an EMBL/GenBank/DDBJ whole genome shotgun (WGS) entry which is preliminary data.</text>
</comment>
<dbReference type="Proteomes" id="UP000792457">
    <property type="component" value="Unassembled WGS sequence"/>
</dbReference>
<feature type="region of interest" description="Disordered" evidence="2">
    <location>
        <begin position="1"/>
        <end position="36"/>
    </location>
</feature>
<feature type="region of interest" description="Disordered" evidence="2">
    <location>
        <begin position="769"/>
        <end position="821"/>
    </location>
</feature>
<keyword evidence="1" id="KW-0175">Coiled coil</keyword>
<evidence type="ECO:0000313" key="3">
    <source>
        <dbReference type="EMBL" id="KAG8222907.1"/>
    </source>
</evidence>
<dbReference type="GO" id="GO:0008139">
    <property type="term" value="F:nuclear localization sequence binding"/>
    <property type="evidence" value="ECO:0007669"/>
    <property type="project" value="TreeGrafter"/>
</dbReference>
<feature type="compositionally biased region" description="Basic and acidic residues" evidence="2">
    <location>
        <begin position="774"/>
        <end position="797"/>
    </location>
</feature>
<feature type="compositionally biased region" description="Basic and acidic residues" evidence="2">
    <location>
        <begin position="869"/>
        <end position="889"/>
    </location>
</feature>
<protein>
    <recommendedName>
        <fullName evidence="5">Nuclear pore complex protein</fullName>
    </recommendedName>
</protein>
<feature type="region of interest" description="Disordered" evidence="2">
    <location>
        <begin position="368"/>
        <end position="405"/>
    </location>
</feature>
<name>A0A8K0NV81_LADFU</name>
<dbReference type="GO" id="GO:0017056">
    <property type="term" value="F:structural constituent of nuclear pore"/>
    <property type="evidence" value="ECO:0007669"/>
    <property type="project" value="TreeGrafter"/>
</dbReference>
<feature type="coiled-coil region" evidence="1">
    <location>
        <begin position="69"/>
        <end position="96"/>
    </location>
</feature>
<dbReference type="OrthoDB" id="248320at2759"/>
<feature type="region of interest" description="Disordered" evidence="2">
    <location>
        <begin position="1013"/>
        <end position="1172"/>
    </location>
</feature>
<feature type="compositionally biased region" description="Low complexity" evidence="2">
    <location>
        <begin position="920"/>
        <end position="933"/>
    </location>
</feature>
<dbReference type="GO" id="GO:0006606">
    <property type="term" value="P:protein import into nucleus"/>
    <property type="evidence" value="ECO:0007669"/>
    <property type="project" value="TreeGrafter"/>
</dbReference>
<keyword evidence="4" id="KW-1185">Reference proteome</keyword>
<evidence type="ECO:0000256" key="1">
    <source>
        <dbReference type="SAM" id="Coils"/>
    </source>
</evidence>
<feature type="compositionally biased region" description="Low complexity" evidence="2">
    <location>
        <begin position="381"/>
        <end position="391"/>
    </location>
</feature>
<reference evidence="3" key="2">
    <citation type="submission" date="2017-10" db="EMBL/GenBank/DDBJ databases">
        <title>Ladona fulva Genome sequencing and assembly.</title>
        <authorList>
            <person name="Murali S."/>
            <person name="Richards S."/>
            <person name="Bandaranaike D."/>
            <person name="Bellair M."/>
            <person name="Blankenburg K."/>
            <person name="Chao H."/>
            <person name="Dinh H."/>
            <person name="Doddapaneni H."/>
            <person name="Dugan-Rocha S."/>
            <person name="Elkadiri S."/>
            <person name="Gnanaolivu R."/>
            <person name="Hernandez B."/>
            <person name="Skinner E."/>
            <person name="Javaid M."/>
            <person name="Lee S."/>
            <person name="Li M."/>
            <person name="Ming W."/>
            <person name="Munidasa M."/>
            <person name="Muniz J."/>
            <person name="Nguyen L."/>
            <person name="Hughes D."/>
            <person name="Osuji N."/>
            <person name="Pu L.-L."/>
            <person name="Puazo M."/>
            <person name="Qu C."/>
            <person name="Quiroz J."/>
            <person name="Raj R."/>
            <person name="Weissenberger G."/>
            <person name="Xin Y."/>
            <person name="Zou X."/>
            <person name="Han Y."/>
            <person name="Worley K."/>
            <person name="Muzny D."/>
            <person name="Gibbs R."/>
        </authorList>
    </citation>
    <scope>NUCLEOTIDE SEQUENCE</scope>
    <source>
        <strain evidence="3">Sampled in the wild</strain>
    </source>
</reference>
<feature type="compositionally biased region" description="Low complexity" evidence="2">
    <location>
        <begin position="1042"/>
        <end position="1055"/>
    </location>
</feature>
<feature type="compositionally biased region" description="Low complexity" evidence="2">
    <location>
        <begin position="1077"/>
        <end position="1119"/>
    </location>
</feature>
<evidence type="ECO:0000256" key="2">
    <source>
        <dbReference type="SAM" id="MobiDB-lite"/>
    </source>
</evidence>
<organism evidence="3 4">
    <name type="scientific">Ladona fulva</name>
    <name type="common">Scarce chaser dragonfly</name>
    <name type="synonym">Libellula fulva</name>
    <dbReference type="NCBI Taxonomy" id="123851"/>
    <lineage>
        <taxon>Eukaryota</taxon>
        <taxon>Metazoa</taxon>
        <taxon>Ecdysozoa</taxon>
        <taxon>Arthropoda</taxon>
        <taxon>Hexapoda</taxon>
        <taxon>Insecta</taxon>
        <taxon>Pterygota</taxon>
        <taxon>Palaeoptera</taxon>
        <taxon>Odonata</taxon>
        <taxon>Epiprocta</taxon>
        <taxon>Anisoptera</taxon>
        <taxon>Libelluloidea</taxon>
        <taxon>Libellulidae</taxon>
        <taxon>Ladona</taxon>
    </lineage>
</organism>
<dbReference type="PANTHER" id="PTHR23193">
    <property type="entry name" value="NUCLEAR PORE COMPLEX PROTEIN NUP"/>
    <property type="match status" value="1"/>
</dbReference>
<feature type="compositionally biased region" description="Polar residues" evidence="2">
    <location>
        <begin position="1136"/>
        <end position="1162"/>
    </location>
</feature>
<accession>A0A8K0NV81</accession>
<proteinExistence type="predicted"/>
<dbReference type="GO" id="GO:0005643">
    <property type="term" value="C:nuclear pore"/>
    <property type="evidence" value="ECO:0007669"/>
    <property type="project" value="TreeGrafter"/>
</dbReference>